<feature type="domain" description="RING-type" evidence="4">
    <location>
        <begin position="512"/>
        <end position="548"/>
    </location>
</feature>
<dbReference type="PANTHER" id="PTHR37768">
    <property type="entry name" value="OS06G0694800 PROTEIN"/>
    <property type="match status" value="1"/>
</dbReference>
<dbReference type="SUPFAM" id="SSF57850">
    <property type="entry name" value="RING/U-box"/>
    <property type="match status" value="1"/>
</dbReference>
<proteinExistence type="predicted"/>
<keyword evidence="3" id="KW-0812">Transmembrane</keyword>
<evidence type="ECO:0000313" key="5">
    <source>
        <dbReference type="EMBL" id="KAG6504803.1"/>
    </source>
</evidence>
<organism evidence="5 6">
    <name type="scientific">Zingiber officinale</name>
    <name type="common">Ginger</name>
    <name type="synonym">Amomum zingiber</name>
    <dbReference type="NCBI Taxonomy" id="94328"/>
    <lineage>
        <taxon>Eukaryota</taxon>
        <taxon>Viridiplantae</taxon>
        <taxon>Streptophyta</taxon>
        <taxon>Embryophyta</taxon>
        <taxon>Tracheophyta</taxon>
        <taxon>Spermatophyta</taxon>
        <taxon>Magnoliopsida</taxon>
        <taxon>Liliopsida</taxon>
        <taxon>Zingiberales</taxon>
        <taxon>Zingiberaceae</taxon>
        <taxon>Zingiber</taxon>
    </lineage>
</organism>
<feature type="transmembrane region" description="Helical" evidence="3">
    <location>
        <begin position="704"/>
        <end position="728"/>
    </location>
</feature>
<evidence type="ECO:0000256" key="1">
    <source>
        <dbReference type="PROSITE-ProRule" id="PRU00175"/>
    </source>
</evidence>
<keyword evidence="3" id="KW-1133">Transmembrane helix</keyword>
<dbReference type="Pfam" id="PF13639">
    <property type="entry name" value="zf-RING_2"/>
    <property type="match status" value="1"/>
</dbReference>
<dbReference type="AlphaFoldDB" id="A0A8J5KZA2"/>
<dbReference type="InterPro" id="IPR001841">
    <property type="entry name" value="Znf_RING"/>
</dbReference>
<dbReference type="Gene3D" id="3.30.40.10">
    <property type="entry name" value="Zinc/RING finger domain, C3HC4 (zinc finger)"/>
    <property type="match status" value="1"/>
</dbReference>
<keyword evidence="6" id="KW-1185">Reference proteome</keyword>
<feature type="compositionally biased region" description="Polar residues" evidence="2">
    <location>
        <begin position="255"/>
        <end position="277"/>
    </location>
</feature>
<keyword evidence="1" id="KW-0863">Zinc-finger</keyword>
<evidence type="ECO:0000313" key="6">
    <source>
        <dbReference type="Proteomes" id="UP000734854"/>
    </source>
</evidence>
<reference evidence="5 6" key="1">
    <citation type="submission" date="2020-08" db="EMBL/GenBank/DDBJ databases">
        <title>Plant Genome Project.</title>
        <authorList>
            <person name="Zhang R.-G."/>
        </authorList>
    </citation>
    <scope>NUCLEOTIDE SEQUENCE [LARGE SCALE GENOMIC DNA]</scope>
    <source>
        <tissue evidence="5">Rhizome</tissue>
    </source>
</reference>
<feature type="compositionally biased region" description="Basic and acidic residues" evidence="2">
    <location>
        <begin position="235"/>
        <end position="246"/>
    </location>
</feature>
<dbReference type="EMBL" id="JACMSC010000010">
    <property type="protein sequence ID" value="KAG6504803.1"/>
    <property type="molecule type" value="Genomic_DNA"/>
</dbReference>
<sequence>MGENFGKKAAREQIFSNGDQNDDQNINHSCNVRYNSNRGSQVGFQGRYTYARAPANYGGSKAIAGSSSSSSSTSTRCSKFFLEQQNQTIPRGSTVEQNGRQGKIEDLIKVDRQVSLENLDSRTERRMDNSEDTLTITEHTEPSILQNIYTDINESRIDTSVQPHNQFYFINRDSSSSSSIKDTATEYRNFNPATRNNSERLGSGTERWGLKGISCTSISDVLPSACTSSHVPQNRRVDTVRKRPSDAEISAARSKGTTASSSGTYVVSNDNGAGSSSYRRDHLTHNRTSRIARNIPTARDDSFPVRIQRGYSEESQMRLPVHGDESAFPLRESFVYPHYTWSQFSVPEVQPESSSRSSRSLHSPYRRPDLSNQASQIRFMPHLEDNTGGMLVSSLSLGDRDDYRRLGMGAVAEVLLALERAEQDDALTYEQLLLLETSLLFSGLNFSDRHRDMRMDIDNMSYEELLALEERMGTVSTALSEEQLLRCLKRSIYTTNHVACGITFCGNEDMRCSICQEEYVGEDEVGELPCDHRYHAACIEQWLRQKNCIQSPQAKQAIISSMALISSTRSFLTGSPLSPFPKHKKALHRAPLVACRCSVDDVSSSGKSEARLAKLAMVTLAAGMLALGSVDPAAAAKSGGRVGGQAFRSAAPRVSGPRINNSRTNIYVNPPIAPPLFGGYGYGAPFYGGWGWSPFTFFAPGPGIAVGVGGGFDVFVTFLVLGAIATVIRRVFGSKDYEDDDY</sequence>
<name>A0A8J5KZA2_ZINOF</name>
<keyword evidence="1" id="KW-0862">Zinc</keyword>
<evidence type="ECO:0000256" key="3">
    <source>
        <dbReference type="SAM" id="Phobius"/>
    </source>
</evidence>
<dbReference type="PANTHER" id="PTHR37768:SF2">
    <property type="entry name" value="OS06G0694800 PROTEIN"/>
    <property type="match status" value="1"/>
</dbReference>
<comment type="caution">
    <text evidence="5">The sequence shown here is derived from an EMBL/GenBank/DDBJ whole genome shotgun (WGS) entry which is preliminary data.</text>
</comment>
<protein>
    <recommendedName>
        <fullName evidence="4">RING-type domain-containing protein</fullName>
    </recommendedName>
</protein>
<dbReference type="PROSITE" id="PS50089">
    <property type="entry name" value="ZF_RING_2"/>
    <property type="match status" value="1"/>
</dbReference>
<gene>
    <name evidence="5" type="ORF">ZIOFF_037151</name>
</gene>
<evidence type="ECO:0000256" key="2">
    <source>
        <dbReference type="SAM" id="MobiDB-lite"/>
    </source>
</evidence>
<evidence type="ECO:0000259" key="4">
    <source>
        <dbReference type="PROSITE" id="PS50089"/>
    </source>
</evidence>
<feature type="region of interest" description="Disordered" evidence="2">
    <location>
        <begin position="226"/>
        <end position="280"/>
    </location>
</feature>
<feature type="compositionally biased region" description="Low complexity" evidence="2">
    <location>
        <begin position="347"/>
        <end position="363"/>
    </location>
</feature>
<keyword evidence="1" id="KW-0479">Metal-binding</keyword>
<feature type="region of interest" description="Disordered" evidence="2">
    <location>
        <begin position="347"/>
        <end position="368"/>
    </location>
</feature>
<dbReference type="InterPro" id="IPR013083">
    <property type="entry name" value="Znf_RING/FYVE/PHD"/>
</dbReference>
<dbReference type="Proteomes" id="UP000734854">
    <property type="component" value="Unassembled WGS sequence"/>
</dbReference>
<accession>A0A8J5KZA2</accession>
<keyword evidence="3" id="KW-0472">Membrane</keyword>
<dbReference type="GO" id="GO:0008270">
    <property type="term" value="F:zinc ion binding"/>
    <property type="evidence" value="ECO:0007669"/>
    <property type="project" value="UniProtKB-KW"/>
</dbReference>